<accession>A0AAD6VLN0</accession>
<comment type="caution">
    <text evidence="2">The sequence shown here is derived from an EMBL/GenBank/DDBJ whole genome shotgun (WGS) entry which is preliminary data.</text>
</comment>
<dbReference type="AlphaFoldDB" id="A0AAD6VLN0"/>
<feature type="compositionally biased region" description="Polar residues" evidence="1">
    <location>
        <begin position="77"/>
        <end position="90"/>
    </location>
</feature>
<protein>
    <submittedName>
        <fullName evidence="2">Uncharacterized protein</fullName>
    </submittedName>
</protein>
<evidence type="ECO:0000313" key="3">
    <source>
        <dbReference type="Proteomes" id="UP001219525"/>
    </source>
</evidence>
<dbReference type="EMBL" id="JARJCW010000015">
    <property type="protein sequence ID" value="KAJ7216547.1"/>
    <property type="molecule type" value="Genomic_DNA"/>
</dbReference>
<dbReference type="Proteomes" id="UP001219525">
    <property type="component" value="Unassembled WGS sequence"/>
</dbReference>
<gene>
    <name evidence="2" type="ORF">GGX14DRAFT_391364</name>
</gene>
<feature type="compositionally biased region" description="Basic and acidic residues" evidence="1">
    <location>
        <begin position="117"/>
        <end position="142"/>
    </location>
</feature>
<evidence type="ECO:0000313" key="2">
    <source>
        <dbReference type="EMBL" id="KAJ7216547.1"/>
    </source>
</evidence>
<organism evidence="2 3">
    <name type="scientific">Mycena pura</name>
    <dbReference type="NCBI Taxonomy" id="153505"/>
    <lineage>
        <taxon>Eukaryota</taxon>
        <taxon>Fungi</taxon>
        <taxon>Dikarya</taxon>
        <taxon>Basidiomycota</taxon>
        <taxon>Agaricomycotina</taxon>
        <taxon>Agaricomycetes</taxon>
        <taxon>Agaricomycetidae</taxon>
        <taxon>Agaricales</taxon>
        <taxon>Marasmiineae</taxon>
        <taxon>Mycenaceae</taxon>
        <taxon>Mycena</taxon>
    </lineage>
</organism>
<keyword evidence="3" id="KW-1185">Reference proteome</keyword>
<evidence type="ECO:0000256" key="1">
    <source>
        <dbReference type="SAM" id="MobiDB-lite"/>
    </source>
</evidence>
<feature type="compositionally biased region" description="Low complexity" evidence="1">
    <location>
        <begin position="15"/>
        <end position="34"/>
    </location>
</feature>
<proteinExistence type="predicted"/>
<sequence>MNKKSIAGSRDRAASRAQARQPASGGQAVGSGQQEANSEGREAGNQQRAASDKRRAVANGKQGPGGKQGEAGGSWTMREQTATADSRQVSGRQTTGGGRATREPRKPLWSMEGAWGGDRDRLGDDAGKGFRRGGDMEGESKSRLIPIKKRVLLLTAERTDDAAETS</sequence>
<name>A0AAD6VLN0_9AGAR</name>
<feature type="compositionally biased region" description="Gly residues" evidence="1">
    <location>
        <begin position="62"/>
        <end position="72"/>
    </location>
</feature>
<reference evidence="2" key="1">
    <citation type="submission" date="2023-03" db="EMBL/GenBank/DDBJ databases">
        <title>Massive genome expansion in bonnet fungi (Mycena s.s.) driven by repeated elements and novel gene families across ecological guilds.</title>
        <authorList>
            <consortium name="Lawrence Berkeley National Laboratory"/>
            <person name="Harder C.B."/>
            <person name="Miyauchi S."/>
            <person name="Viragh M."/>
            <person name="Kuo A."/>
            <person name="Thoen E."/>
            <person name="Andreopoulos B."/>
            <person name="Lu D."/>
            <person name="Skrede I."/>
            <person name="Drula E."/>
            <person name="Henrissat B."/>
            <person name="Morin E."/>
            <person name="Kohler A."/>
            <person name="Barry K."/>
            <person name="LaButti K."/>
            <person name="Morin E."/>
            <person name="Salamov A."/>
            <person name="Lipzen A."/>
            <person name="Mereny Z."/>
            <person name="Hegedus B."/>
            <person name="Baldrian P."/>
            <person name="Stursova M."/>
            <person name="Weitz H."/>
            <person name="Taylor A."/>
            <person name="Grigoriev I.V."/>
            <person name="Nagy L.G."/>
            <person name="Martin F."/>
            <person name="Kauserud H."/>
        </authorList>
    </citation>
    <scope>NUCLEOTIDE SEQUENCE</scope>
    <source>
        <strain evidence="2">9144</strain>
    </source>
</reference>
<feature type="region of interest" description="Disordered" evidence="1">
    <location>
        <begin position="1"/>
        <end position="142"/>
    </location>
</feature>